<dbReference type="PROSITE" id="PS51257">
    <property type="entry name" value="PROKAR_LIPOPROTEIN"/>
    <property type="match status" value="1"/>
</dbReference>
<dbReference type="Gene3D" id="1.10.101.10">
    <property type="entry name" value="PGBD-like superfamily/PGBD"/>
    <property type="match status" value="1"/>
</dbReference>
<feature type="domain" description="Transglycosylase SLT" evidence="2">
    <location>
        <begin position="263"/>
        <end position="301"/>
    </location>
</feature>
<dbReference type="Pfam" id="PF01471">
    <property type="entry name" value="PG_binding_1"/>
    <property type="match status" value="1"/>
</dbReference>
<dbReference type="InterPro" id="IPR023346">
    <property type="entry name" value="Lysozyme-like_dom_sf"/>
</dbReference>
<name>A0A1H7CW26_9RHOB</name>
<dbReference type="InterPro" id="IPR002477">
    <property type="entry name" value="Peptidoglycan-bd-like"/>
</dbReference>
<dbReference type="InterPro" id="IPR036365">
    <property type="entry name" value="PGBD-like_sf"/>
</dbReference>
<evidence type="ECO:0000313" key="3">
    <source>
        <dbReference type="EMBL" id="SEJ93771.1"/>
    </source>
</evidence>
<dbReference type="SUPFAM" id="SSF53955">
    <property type="entry name" value="Lysozyme-like"/>
    <property type="match status" value="1"/>
</dbReference>
<dbReference type="PANTHER" id="PTHR30163">
    <property type="entry name" value="MEMBRANE-BOUND LYTIC MUREIN TRANSGLYCOSYLASE B"/>
    <property type="match status" value="1"/>
</dbReference>
<dbReference type="Pfam" id="PF13406">
    <property type="entry name" value="SLT_2"/>
    <property type="match status" value="2"/>
</dbReference>
<dbReference type="STRING" id="1227549.SAMN05444007_10912"/>
<dbReference type="RefSeq" id="WP_092368872.1">
    <property type="nucleotide sequence ID" value="NZ_BMGV01000009.1"/>
</dbReference>
<proteinExistence type="predicted"/>
<feature type="domain" description="Peptidoglycan binding-like" evidence="1">
    <location>
        <begin position="323"/>
        <end position="377"/>
    </location>
</feature>
<organism evidence="3 4">
    <name type="scientific">Cribrihabitans marinus</name>
    <dbReference type="NCBI Taxonomy" id="1227549"/>
    <lineage>
        <taxon>Bacteria</taxon>
        <taxon>Pseudomonadati</taxon>
        <taxon>Pseudomonadota</taxon>
        <taxon>Alphaproteobacteria</taxon>
        <taxon>Rhodobacterales</taxon>
        <taxon>Paracoccaceae</taxon>
        <taxon>Cribrihabitans</taxon>
    </lineage>
</organism>
<dbReference type="NCBIfam" id="TIGR02283">
    <property type="entry name" value="MltB_2"/>
    <property type="match status" value="1"/>
</dbReference>
<protein>
    <submittedName>
        <fullName evidence="3">Lytic murein transglycosylase</fullName>
    </submittedName>
</protein>
<sequence length="378" mass="40122">MIDRRIFSLGLGAAMLSGCAGGYPAPGPVASPMQSVPNAGWSAWVAGFKGRAAAQGISQGTLDRAFRGAGFLPGVIERDRNQTEFKRSLEDYLAIAASGDRIRTGRQKLAQYRGVLSQLEARYGVQPQYVVAIWGLESRYGARRGDIPVISALSTLAYDGRRGAFFESQLIAALKILQNGDIPPERMTGSWAGAMGHTQFIPTSYLAYAVDFTGDGRRDIWSEDPTDALASAAAYLSRSGWVRGQPWGGEVGSAAARSGTPSAVLQPQVPGPKFAVFRNFQVIKRYNNSDNYAIGVGHLADRIAGGGPLKTPFGPDATGLTLEDRKELQRRLTAAGYDTDGADGVIGPKSEAAITAYQAANGLPATGTPSPALLQRLR</sequence>
<feature type="domain" description="Transglycosylase SLT" evidence="2">
    <location>
        <begin position="42"/>
        <end position="254"/>
    </location>
</feature>
<dbReference type="SUPFAM" id="SSF47090">
    <property type="entry name" value="PGBD-like"/>
    <property type="match status" value="1"/>
</dbReference>
<dbReference type="Proteomes" id="UP000199379">
    <property type="component" value="Unassembled WGS sequence"/>
</dbReference>
<dbReference type="CDD" id="cd13399">
    <property type="entry name" value="Slt35-like"/>
    <property type="match status" value="1"/>
</dbReference>
<evidence type="ECO:0000259" key="2">
    <source>
        <dbReference type="Pfam" id="PF13406"/>
    </source>
</evidence>
<evidence type="ECO:0000313" key="4">
    <source>
        <dbReference type="Proteomes" id="UP000199379"/>
    </source>
</evidence>
<accession>A0A1H7CW26</accession>
<dbReference type="FunFam" id="1.10.8.350:FF:000001">
    <property type="entry name" value="Lytic murein transglycosylase B"/>
    <property type="match status" value="1"/>
</dbReference>
<dbReference type="OrthoDB" id="9808544at2"/>
<dbReference type="GO" id="GO:0009253">
    <property type="term" value="P:peptidoglycan catabolic process"/>
    <property type="evidence" value="ECO:0007669"/>
    <property type="project" value="TreeGrafter"/>
</dbReference>
<dbReference type="AlphaFoldDB" id="A0A1H7CW26"/>
<dbReference type="Gene3D" id="1.10.530.10">
    <property type="match status" value="1"/>
</dbReference>
<dbReference type="EMBL" id="FNYD01000009">
    <property type="protein sequence ID" value="SEJ93771.1"/>
    <property type="molecule type" value="Genomic_DNA"/>
</dbReference>
<dbReference type="Gene3D" id="1.10.8.350">
    <property type="entry name" value="Bacterial muramidase"/>
    <property type="match status" value="1"/>
</dbReference>
<dbReference type="InterPro" id="IPR031304">
    <property type="entry name" value="SLT_2"/>
</dbReference>
<dbReference type="InterPro" id="IPR036366">
    <property type="entry name" value="PGBDSf"/>
</dbReference>
<keyword evidence="4" id="KW-1185">Reference proteome</keyword>
<dbReference type="InterPro" id="IPR011970">
    <property type="entry name" value="MltB_2"/>
</dbReference>
<gene>
    <name evidence="3" type="ORF">SAMN05444007_10912</name>
</gene>
<dbReference type="PANTHER" id="PTHR30163:SF8">
    <property type="entry name" value="LYTIC MUREIN TRANSGLYCOSYLASE"/>
    <property type="match status" value="1"/>
</dbReference>
<reference evidence="3 4" key="1">
    <citation type="submission" date="2016-10" db="EMBL/GenBank/DDBJ databases">
        <authorList>
            <person name="de Groot N.N."/>
        </authorList>
    </citation>
    <scope>NUCLEOTIDE SEQUENCE [LARGE SCALE GENOMIC DNA]</scope>
    <source>
        <strain evidence="3 4">DSM 29340</strain>
    </source>
</reference>
<evidence type="ECO:0000259" key="1">
    <source>
        <dbReference type="Pfam" id="PF01471"/>
    </source>
</evidence>
<dbReference type="InterPro" id="IPR043426">
    <property type="entry name" value="MltB-like"/>
</dbReference>
<dbReference type="GO" id="GO:0008933">
    <property type="term" value="F:peptidoglycan lytic transglycosylase activity"/>
    <property type="evidence" value="ECO:0007669"/>
    <property type="project" value="TreeGrafter"/>
</dbReference>